<evidence type="ECO:0000256" key="10">
    <source>
        <dbReference type="ARBA" id="ARBA00022989"/>
    </source>
</evidence>
<evidence type="ECO:0000256" key="2">
    <source>
        <dbReference type="ARBA" id="ARBA00004141"/>
    </source>
</evidence>
<keyword evidence="11" id="KW-0902">Two-component regulatory system</keyword>
<dbReference type="InterPro" id="IPR003594">
    <property type="entry name" value="HATPase_dom"/>
</dbReference>
<keyword evidence="10 13" id="KW-1133">Transmembrane helix</keyword>
<dbReference type="Pfam" id="PF00512">
    <property type="entry name" value="HisKA"/>
    <property type="match status" value="1"/>
</dbReference>
<name>A0AA86MF05_9BURK</name>
<accession>A0AA86MF05</accession>
<dbReference type="Gene3D" id="3.30.565.10">
    <property type="entry name" value="Histidine kinase-like ATPase, C-terminal domain"/>
    <property type="match status" value="1"/>
</dbReference>
<sequence>MLFSLVLMLWGLSAAVIYFQAEKESQELFDMAISETASLLLFISEHELLEVGNADVAGQDYVESPVHKQYLSFQLWDSEGNLRYRSANAPRTPLAPLDVEGFGWQNTDGEITRTFNLLDRNKILRIIVAEPLTHRQEISAHFFLGLLLFSVILLPLGYLGVRLIVTKAFGPVKRCVDQVDTLDTKNLNRVEIDDVPLEIEPLLQALNSAIERIQAGVAREKRFTADAAHELRTPLAGVKANIQLLQKLTAPQQAMESEVMVDTLEGVDRCSRMINQLLALSKSDGMAARSAPMEKLDIQNTVIDVFSLERAHAEFRKVSLSFNDSSADQQNCSLASVLLKGYPTAIELLIRNLVNNAITYNVPGGEVQVTVACLSTAVDPEKARVRISVMDNGPGIPADQRALIFNRFFRARPNQTKGSGLGLSICKEVAELHGTSIVVCEGIGGQGVGFAFELEGVWTEPSTANMKSPI</sequence>
<dbReference type="PRINTS" id="PR00344">
    <property type="entry name" value="BCTRLSENSOR"/>
</dbReference>
<evidence type="ECO:0000256" key="6">
    <source>
        <dbReference type="ARBA" id="ARBA00022692"/>
    </source>
</evidence>
<evidence type="ECO:0000256" key="12">
    <source>
        <dbReference type="ARBA" id="ARBA00023136"/>
    </source>
</evidence>
<dbReference type="KEGG" id="lto:RGQ30_21060"/>
<evidence type="ECO:0000256" key="1">
    <source>
        <dbReference type="ARBA" id="ARBA00000085"/>
    </source>
</evidence>
<dbReference type="AlphaFoldDB" id="A0AA86MF05"/>
<feature type="domain" description="Histidine kinase" evidence="14">
    <location>
        <begin position="226"/>
        <end position="458"/>
    </location>
</feature>
<evidence type="ECO:0000256" key="3">
    <source>
        <dbReference type="ARBA" id="ARBA00012438"/>
    </source>
</evidence>
<dbReference type="Gene3D" id="1.10.287.130">
    <property type="match status" value="1"/>
</dbReference>
<dbReference type="PANTHER" id="PTHR45436:SF14">
    <property type="entry name" value="SENSOR PROTEIN QSEC"/>
    <property type="match status" value="1"/>
</dbReference>
<keyword evidence="4" id="KW-0597">Phosphoprotein</keyword>
<evidence type="ECO:0000259" key="14">
    <source>
        <dbReference type="PROSITE" id="PS50109"/>
    </source>
</evidence>
<keyword evidence="12 13" id="KW-0472">Membrane</keyword>
<dbReference type="InterPro" id="IPR005467">
    <property type="entry name" value="His_kinase_dom"/>
</dbReference>
<evidence type="ECO:0000313" key="15">
    <source>
        <dbReference type="EMBL" id="BET26605.1"/>
    </source>
</evidence>
<dbReference type="EMBL" id="AP028947">
    <property type="protein sequence ID" value="BET26605.1"/>
    <property type="molecule type" value="Genomic_DNA"/>
</dbReference>
<keyword evidence="8" id="KW-0418">Kinase</keyword>
<dbReference type="SUPFAM" id="SSF47384">
    <property type="entry name" value="Homodimeric domain of signal transducing histidine kinase"/>
    <property type="match status" value="1"/>
</dbReference>
<dbReference type="InterPro" id="IPR036097">
    <property type="entry name" value="HisK_dim/P_sf"/>
</dbReference>
<dbReference type="Pfam" id="PF02518">
    <property type="entry name" value="HATPase_c"/>
    <property type="match status" value="1"/>
</dbReference>
<evidence type="ECO:0000313" key="16">
    <source>
        <dbReference type="Proteomes" id="UP001329151"/>
    </source>
</evidence>
<keyword evidence="7" id="KW-0547">Nucleotide-binding</keyword>
<dbReference type="PANTHER" id="PTHR45436">
    <property type="entry name" value="SENSOR HISTIDINE KINASE YKOH"/>
    <property type="match status" value="1"/>
</dbReference>
<dbReference type="InterPro" id="IPR003661">
    <property type="entry name" value="HisK_dim/P_dom"/>
</dbReference>
<dbReference type="Proteomes" id="UP001329151">
    <property type="component" value="Chromosome"/>
</dbReference>
<keyword evidence="6 13" id="KW-0812">Transmembrane</keyword>
<dbReference type="InterPro" id="IPR036890">
    <property type="entry name" value="HATPase_C_sf"/>
</dbReference>
<keyword evidence="5" id="KW-0808">Transferase</keyword>
<dbReference type="InterPro" id="IPR004358">
    <property type="entry name" value="Sig_transdc_His_kin-like_C"/>
</dbReference>
<keyword evidence="9 15" id="KW-0067">ATP-binding</keyword>
<reference evidence="15 16" key="1">
    <citation type="submission" date="2023-10" db="EMBL/GenBank/DDBJ databases">
        <title>Complete Genome Sequence of Limnobacter thiooxidans CS-K2T, Isolated from freshwater lake sediments in Bavaria, Germany.</title>
        <authorList>
            <person name="Naruki M."/>
            <person name="Watanabe A."/>
            <person name="Warashina T."/>
            <person name="Morita T."/>
            <person name="Arakawa K."/>
        </authorList>
    </citation>
    <scope>NUCLEOTIDE SEQUENCE [LARGE SCALE GENOMIC DNA]</scope>
    <source>
        <strain evidence="15 16">CS-K2</strain>
    </source>
</reference>
<evidence type="ECO:0000256" key="9">
    <source>
        <dbReference type="ARBA" id="ARBA00022840"/>
    </source>
</evidence>
<evidence type="ECO:0000256" key="8">
    <source>
        <dbReference type="ARBA" id="ARBA00022777"/>
    </source>
</evidence>
<dbReference type="SMART" id="SM00388">
    <property type="entry name" value="HisKA"/>
    <property type="match status" value="1"/>
</dbReference>
<dbReference type="SMART" id="SM00387">
    <property type="entry name" value="HATPase_c"/>
    <property type="match status" value="1"/>
</dbReference>
<dbReference type="InterPro" id="IPR050428">
    <property type="entry name" value="TCS_sensor_his_kinase"/>
</dbReference>
<dbReference type="CDD" id="cd00082">
    <property type="entry name" value="HisKA"/>
    <property type="match status" value="1"/>
</dbReference>
<evidence type="ECO:0000256" key="4">
    <source>
        <dbReference type="ARBA" id="ARBA00022553"/>
    </source>
</evidence>
<proteinExistence type="predicted"/>
<dbReference type="CDD" id="cd00075">
    <property type="entry name" value="HATPase"/>
    <property type="match status" value="1"/>
</dbReference>
<dbReference type="EC" id="2.7.13.3" evidence="3"/>
<keyword evidence="16" id="KW-1185">Reference proteome</keyword>
<comment type="catalytic activity">
    <reaction evidence="1">
        <text>ATP + protein L-histidine = ADP + protein N-phospho-L-histidine.</text>
        <dbReference type="EC" id="2.7.13.3"/>
    </reaction>
</comment>
<organism evidence="15 16">
    <name type="scientific">Limnobacter thiooxidans</name>
    <dbReference type="NCBI Taxonomy" id="131080"/>
    <lineage>
        <taxon>Bacteria</taxon>
        <taxon>Pseudomonadati</taxon>
        <taxon>Pseudomonadota</taxon>
        <taxon>Betaproteobacteria</taxon>
        <taxon>Burkholderiales</taxon>
        <taxon>Burkholderiaceae</taxon>
        <taxon>Limnobacter</taxon>
    </lineage>
</organism>
<dbReference type="GO" id="GO:0005886">
    <property type="term" value="C:plasma membrane"/>
    <property type="evidence" value="ECO:0007669"/>
    <property type="project" value="TreeGrafter"/>
</dbReference>
<evidence type="ECO:0000256" key="7">
    <source>
        <dbReference type="ARBA" id="ARBA00022741"/>
    </source>
</evidence>
<comment type="subcellular location">
    <subcellularLocation>
        <location evidence="2">Membrane</location>
        <topology evidence="2">Multi-pass membrane protein</topology>
    </subcellularLocation>
</comment>
<dbReference type="GO" id="GO:0000155">
    <property type="term" value="F:phosphorelay sensor kinase activity"/>
    <property type="evidence" value="ECO:0007669"/>
    <property type="project" value="InterPro"/>
</dbReference>
<dbReference type="SUPFAM" id="SSF55874">
    <property type="entry name" value="ATPase domain of HSP90 chaperone/DNA topoisomerase II/histidine kinase"/>
    <property type="match status" value="1"/>
</dbReference>
<feature type="transmembrane region" description="Helical" evidence="13">
    <location>
        <begin position="142"/>
        <end position="165"/>
    </location>
</feature>
<evidence type="ECO:0000256" key="13">
    <source>
        <dbReference type="SAM" id="Phobius"/>
    </source>
</evidence>
<evidence type="ECO:0000256" key="5">
    <source>
        <dbReference type="ARBA" id="ARBA00022679"/>
    </source>
</evidence>
<dbReference type="PROSITE" id="PS50109">
    <property type="entry name" value="HIS_KIN"/>
    <property type="match status" value="1"/>
</dbReference>
<evidence type="ECO:0000256" key="11">
    <source>
        <dbReference type="ARBA" id="ARBA00023012"/>
    </source>
</evidence>
<dbReference type="GO" id="GO:0005524">
    <property type="term" value="F:ATP binding"/>
    <property type="evidence" value="ECO:0007669"/>
    <property type="project" value="UniProtKB-KW"/>
</dbReference>
<gene>
    <name evidence="15" type="ORF">RGQ30_21060</name>
</gene>
<protein>
    <recommendedName>
        <fullName evidence="3">histidine kinase</fullName>
        <ecNumber evidence="3">2.7.13.3</ecNumber>
    </recommendedName>
</protein>